<dbReference type="EMBL" id="BNJQ01000006">
    <property type="protein sequence ID" value="GHP03906.1"/>
    <property type="molecule type" value="Genomic_DNA"/>
</dbReference>
<feature type="compositionally biased region" description="Acidic residues" evidence="1">
    <location>
        <begin position="615"/>
        <end position="630"/>
    </location>
</feature>
<sequence>MVLGAFDDLLLVPRRSHRNNASGAAREYDPLPLVSGGGGASTQKRSHRTPRVIVRLLARITNTCRDFDLCKPTEFGCLACARAPERAAEMLGTCSARSIMDAGGAEAMAQALASEDVASMRAALILLRHTAQLAPPQLADTARDIATRDNVPCVSVRVAALHAVAAHVRVAPSWLGNDDAAVLWSVARHGRCGGMGDSVAESACEAVAAYLCAQLTCAQLTCEAPESATRTSVNEALKCDGSEDHGALRAALVVALRVAEQNGGNVAAVLPSVTRAVPFAAATEEGETRACACALVPHVGDACANTLVAGAATCLQKSGARDDARDALDALALCSAVQSLRRGGSACSAARAAAASVVTNAVRAWLAQGAWTRLKAALVAWRRGGGPPNTTALIAWLEFVHDAMRDIPHSQVDLRLSVLESLLVRPEDACEWDEDVEVTTFLEGVAIPLISSADVDEASAAWDACRILARVGTIPEPVLDTLWSHCTSNARAGAFFVDACVGELGEVIARWCARQDVRSSLLSVEDASSMASMADALCSCASANRGMMVDSSWKALSQKLLDACGASDDNEEDADVFDDSKRALRRAMDRLRRLLRRGDPCVSGRVVEANPLHFEEEDDEEEEEDDDGFLLEEEEEEEAAFRWSGECV</sequence>
<accession>A0A830H9D1</accession>
<protein>
    <submittedName>
        <fullName evidence="2">Uncharacterized protein</fullName>
    </submittedName>
</protein>
<evidence type="ECO:0000313" key="2">
    <source>
        <dbReference type="EMBL" id="GHP03906.1"/>
    </source>
</evidence>
<comment type="caution">
    <text evidence="2">The sequence shown here is derived from an EMBL/GenBank/DDBJ whole genome shotgun (WGS) entry which is preliminary data.</text>
</comment>
<feature type="region of interest" description="Disordered" evidence="1">
    <location>
        <begin position="609"/>
        <end position="630"/>
    </location>
</feature>
<name>A0A830H9D1_9CHLO</name>
<organism evidence="2 3">
    <name type="scientific">Pycnococcus provasolii</name>
    <dbReference type="NCBI Taxonomy" id="41880"/>
    <lineage>
        <taxon>Eukaryota</taxon>
        <taxon>Viridiplantae</taxon>
        <taxon>Chlorophyta</taxon>
        <taxon>Pseudoscourfieldiophyceae</taxon>
        <taxon>Pseudoscourfieldiales</taxon>
        <taxon>Pycnococcaceae</taxon>
        <taxon>Pycnococcus</taxon>
    </lineage>
</organism>
<proteinExistence type="predicted"/>
<dbReference type="AlphaFoldDB" id="A0A830H9D1"/>
<reference evidence="2" key="1">
    <citation type="submission" date="2020-10" db="EMBL/GenBank/DDBJ databases">
        <title>Unveiling of a novel bifunctional photoreceptor, Dualchrome1, isolated from a cosmopolitan green alga.</title>
        <authorList>
            <person name="Suzuki S."/>
            <person name="Kawachi M."/>
        </authorList>
    </citation>
    <scope>NUCLEOTIDE SEQUENCE</scope>
    <source>
        <strain evidence="2">NIES 2893</strain>
    </source>
</reference>
<dbReference type="Proteomes" id="UP000660262">
    <property type="component" value="Unassembled WGS sequence"/>
</dbReference>
<evidence type="ECO:0000313" key="3">
    <source>
        <dbReference type="Proteomes" id="UP000660262"/>
    </source>
</evidence>
<evidence type="ECO:0000256" key="1">
    <source>
        <dbReference type="SAM" id="MobiDB-lite"/>
    </source>
</evidence>
<gene>
    <name evidence="2" type="ORF">PPROV_000266000</name>
</gene>
<keyword evidence="3" id="KW-1185">Reference proteome</keyword>